<gene>
    <name evidence="1" type="ORF">MSG28_011479</name>
</gene>
<proteinExistence type="predicted"/>
<keyword evidence="2" id="KW-1185">Reference proteome</keyword>
<dbReference type="EMBL" id="CM046119">
    <property type="protein sequence ID" value="KAI8425668.1"/>
    <property type="molecule type" value="Genomic_DNA"/>
</dbReference>
<comment type="caution">
    <text evidence="1">The sequence shown here is derived from an EMBL/GenBank/DDBJ whole genome shotgun (WGS) entry which is preliminary data.</text>
</comment>
<accession>A0ACC0JNK7</accession>
<evidence type="ECO:0000313" key="2">
    <source>
        <dbReference type="Proteomes" id="UP001064048"/>
    </source>
</evidence>
<evidence type="ECO:0000313" key="1">
    <source>
        <dbReference type="EMBL" id="KAI8425668.1"/>
    </source>
</evidence>
<sequence length="723" mass="80393">MSLLPFLFDYEIDRPRRLLDQHFGLALTPDDILSATIGPVMNREYYRPWRQLAAAARDLGSSIKADKDKFQVNLDVQHFSPEEITVKTADGYIVVEGKHEERKDQHGFISRQFKRRYALPEGCAPETVESRLSSDGVLSVIAPRTVPPEVKGERTVTIAQTGPVRKEIQDHANGDHTSKHHTEDGRGSCAGSRPSAVVTKQRAGQAHCSYRPLTLYQAKDIFHPHHIAAAGPSRFRPALCDNETRGSRGGGADTTRPAHAFCVQWVTVTAFYEGPAIAVLVSSLLGFSGGVTAGITAALLPQLEENDQFYWTKEYSSWIASLAPISSIFSCLCIGRLLDRFGRKAAHIILTFPFILGFLCMAFANNFLTMMIGRFFTGIAYGAVKSTSIIYLGEISDPKFRGVFLIFPSLSANLGVLCSHIIGSYTIWRTALLICIFPNILMFALYCYFKESPYWLISKGRTVEGIESFKWFRGPEEHAESELRDVLDRQKSKGTSLTSKELLKIVCSRSFLKPTITLFFVFVAVQLNGVNCFPYHANDLIQAMFDDKIDTFLVMMVIDVIRVGSSLVICLIAKNMHRRVSFLYCAYATFLLLVGLAVTRFYGREVPSKWIPLALVVFFTAVASVLPIIGWTFVAEIYPTNVRGLGSGLSGAISYIMLSLSVKITPDLLAYGEPVMYGGFATVTVISTVILHFLLPETHGKTLQDIEDNYNDKDGRKKEITTL</sequence>
<dbReference type="Proteomes" id="UP001064048">
    <property type="component" value="Chromosome 19"/>
</dbReference>
<reference evidence="1 2" key="1">
    <citation type="journal article" date="2022" name="Genome Biol. Evol.">
        <title>The Spruce Budworm Genome: Reconstructing the Evolutionary History of Antifreeze Proteins.</title>
        <authorList>
            <person name="Beliveau C."/>
            <person name="Gagne P."/>
            <person name="Picq S."/>
            <person name="Vernygora O."/>
            <person name="Keeling C.I."/>
            <person name="Pinkney K."/>
            <person name="Doucet D."/>
            <person name="Wen F."/>
            <person name="Johnston J.S."/>
            <person name="Maaroufi H."/>
            <person name="Boyle B."/>
            <person name="Laroche J."/>
            <person name="Dewar K."/>
            <person name="Juretic N."/>
            <person name="Blackburn G."/>
            <person name="Nisole A."/>
            <person name="Brunet B."/>
            <person name="Brandao M."/>
            <person name="Lumley L."/>
            <person name="Duan J."/>
            <person name="Quan G."/>
            <person name="Lucarotti C.J."/>
            <person name="Roe A.D."/>
            <person name="Sperling F.A.H."/>
            <person name="Levesque R.C."/>
            <person name="Cusson M."/>
        </authorList>
    </citation>
    <scope>NUCLEOTIDE SEQUENCE [LARGE SCALE GENOMIC DNA]</scope>
    <source>
        <strain evidence="1">Glfc:IPQL:Cfum</strain>
    </source>
</reference>
<organism evidence="1 2">
    <name type="scientific">Choristoneura fumiferana</name>
    <name type="common">Spruce budworm moth</name>
    <name type="synonym">Archips fumiferana</name>
    <dbReference type="NCBI Taxonomy" id="7141"/>
    <lineage>
        <taxon>Eukaryota</taxon>
        <taxon>Metazoa</taxon>
        <taxon>Ecdysozoa</taxon>
        <taxon>Arthropoda</taxon>
        <taxon>Hexapoda</taxon>
        <taxon>Insecta</taxon>
        <taxon>Pterygota</taxon>
        <taxon>Neoptera</taxon>
        <taxon>Endopterygota</taxon>
        <taxon>Lepidoptera</taxon>
        <taxon>Glossata</taxon>
        <taxon>Ditrysia</taxon>
        <taxon>Tortricoidea</taxon>
        <taxon>Tortricidae</taxon>
        <taxon>Tortricinae</taxon>
        <taxon>Choristoneura</taxon>
    </lineage>
</organism>
<protein>
    <submittedName>
        <fullName evidence="1">Uncharacterized protein</fullName>
    </submittedName>
</protein>
<name>A0ACC0JNK7_CHOFU</name>